<reference evidence="1 2" key="1">
    <citation type="submission" date="2024-05" db="EMBL/GenBank/DDBJ databases">
        <title>A draft genome resource for the thread blight pathogen Marasmius tenuissimus strain MS-2.</title>
        <authorList>
            <person name="Yulfo-Soto G.E."/>
            <person name="Baruah I.K."/>
            <person name="Amoako-Attah I."/>
            <person name="Bukari Y."/>
            <person name="Meinhardt L.W."/>
            <person name="Bailey B.A."/>
            <person name="Cohen S.P."/>
        </authorList>
    </citation>
    <scope>NUCLEOTIDE SEQUENCE [LARGE SCALE GENOMIC DNA]</scope>
    <source>
        <strain evidence="1 2">MS-2</strain>
    </source>
</reference>
<comment type="caution">
    <text evidence="1">The sequence shown here is derived from an EMBL/GenBank/DDBJ whole genome shotgun (WGS) entry which is preliminary data.</text>
</comment>
<dbReference type="EMBL" id="JBBXMP010000187">
    <property type="protein sequence ID" value="KAL0060198.1"/>
    <property type="molecule type" value="Genomic_DNA"/>
</dbReference>
<sequence>MISASRVAQASATMLFPPSAAQKTQTNLDTLIYPPSLFTSRLHIRLATHRPVVVLPAPSRQFGHPKHSANIRLSLNALDLNRGLLRERPGSLGRNSRFSFFYVSEWGYCPRASILATIVSCQASDSSSSPLVSLFNEAVIHQSRGVPP</sequence>
<keyword evidence="2" id="KW-1185">Reference proteome</keyword>
<dbReference type="Proteomes" id="UP001437256">
    <property type="component" value="Unassembled WGS sequence"/>
</dbReference>
<organism evidence="1 2">
    <name type="scientific">Marasmius tenuissimus</name>
    <dbReference type="NCBI Taxonomy" id="585030"/>
    <lineage>
        <taxon>Eukaryota</taxon>
        <taxon>Fungi</taxon>
        <taxon>Dikarya</taxon>
        <taxon>Basidiomycota</taxon>
        <taxon>Agaricomycotina</taxon>
        <taxon>Agaricomycetes</taxon>
        <taxon>Agaricomycetidae</taxon>
        <taxon>Agaricales</taxon>
        <taxon>Marasmiineae</taxon>
        <taxon>Marasmiaceae</taxon>
        <taxon>Marasmius</taxon>
    </lineage>
</organism>
<accession>A0ABR2ZHJ2</accession>
<feature type="non-terminal residue" evidence="1">
    <location>
        <position position="148"/>
    </location>
</feature>
<name>A0ABR2ZHJ2_9AGAR</name>
<protein>
    <submittedName>
        <fullName evidence="1">Uncharacterized protein</fullName>
    </submittedName>
</protein>
<evidence type="ECO:0000313" key="2">
    <source>
        <dbReference type="Proteomes" id="UP001437256"/>
    </source>
</evidence>
<proteinExistence type="predicted"/>
<gene>
    <name evidence="1" type="ORF">AAF712_012999</name>
</gene>
<evidence type="ECO:0000313" key="1">
    <source>
        <dbReference type="EMBL" id="KAL0060198.1"/>
    </source>
</evidence>